<accession>A0AA87ZAP0</accession>
<protein>
    <submittedName>
        <fullName evidence="1">Uncharacterized protein</fullName>
    </submittedName>
</protein>
<evidence type="ECO:0000313" key="1">
    <source>
        <dbReference type="EMBL" id="GMN27915.1"/>
    </source>
</evidence>
<proteinExistence type="predicted"/>
<dbReference type="Proteomes" id="UP001187192">
    <property type="component" value="Unassembled WGS sequence"/>
</dbReference>
<keyword evidence="2" id="KW-1185">Reference proteome</keyword>
<organism evidence="1 2">
    <name type="scientific">Ficus carica</name>
    <name type="common">Common fig</name>
    <dbReference type="NCBI Taxonomy" id="3494"/>
    <lineage>
        <taxon>Eukaryota</taxon>
        <taxon>Viridiplantae</taxon>
        <taxon>Streptophyta</taxon>
        <taxon>Embryophyta</taxon>
        <taxon>Tracheophyta</taxon>
        <taxon>Spermatophyta</taxon>
        <taxon>Magnoliopsida</taxon>
        <taxon>eudicotyledons</taxon>
        <taxon>Gunneridae</taxon>
        <taxon>Pentapetalae</taxon>
        <taxon>rosids</taxon>
        <taxon>fabids</taxon>
        <taxon>Rosales</taxon>
        <taxon>Moraceae</taxon>
        <taxon>Ficeae</taxon>
        <taxon>Ficus</taxon>
    </lineage>
</organism>
<dbReference type="AlphaFoldDB" id="A0AA87ZAP0"/>
<gene>
    <name evidence="1" type="ORF">TIFTF001_049407</name>
</gene>
<sequence>MPKISGTTPDVIVLSDRSCTVIPRLVTCKRKIPRSNGDTGGVSATGTPILKRSPRARAFGRPGRVELRVLPVGRHVSGAQSERAAGISDETGAVIGGVSGVRRWIVGVMPGHGCHPVWGGLTRTAPAGLRPGYTKDSASLVDTWSLCRVPEEESRPSRI</sequence>
<evidence type="ECO:0000313" key="2">
    <source>
        <dbReference type="Proteomes" id="UP001187192"/>
    </source>
</evidence>
<dbReference type="EMBL" id="BTGU01007094">
    <property type="protein sequence ID" value="GMN27915.1"/>
    <property type="molecule type" value="Genomic_DNA"/>
</dbReference>
<reference evidence="1" key="1">
    <citation type="submission" date="2023-07" db="EMBL/GenBank/DDBJ databases">
        <title>draft genome sequence of fig (Ficus carica).</title>
        <authorList>
            <person name="Takahashi T."/>
            <person name="Nishimura K."/>
        </authorList>
    </citation>
    <scope>NUCLEOTIDE SEQUENCE</scope>
</reference>
<name>A0AA87ZAP0_FICCA</name>
<comment type="caution">
    <text evidence="1">The sequence shown here is derived from an EMBL/GenBank/DDBJ whole genome shotgun (WGS) entry which is preliminary data.</text>
</comment>